<dbReference type="EMBL" id="NPIC01000004">
    <property type="protein sequence ID" value="RDL36927.1"/>
    <property type="molecule type" value="Genomic_DNA"/>
</dbReference>
<reference evidence="1 2" key="1">
    <citation type="journal article" date="2018" name="IMA Fungus">
        <title>IMA Genome-F 9: Draft genome sequence of Annulohypoxylon stygium, Aspergillus mulundensis, Berkeleyomyces basicola (syn. Thielaviopsis basicola), Ceratocystis smalleyi, two Cercospora beticola strains, Coleophoma cylindrospora, Fusarium fracticaudum, Phialophora cf. hyalina, and Morchella septimelata.</title>
        <authorList>
            <person name="Wingfield B.D."/>
            <person name="Bills G.F."/>
            <person name="Dong Y."/>
            <person name="Huang W."/>
            <person name="Nel W.J."/>
            <person name="Swalarsk-Parry B.S."/>
            <person name="Vaghefi N."/>
            <person name="Wilken P.M."/>
            <person name="An Z."/>
            <person name="de Beer Z.W."/>
            <person name="De Vos L."/>
            <person name="Chen L."/>
            <person name="Duong T.A."/>
            <person name="Gao Y."/>
            <person name="Hammerbacher A."/>
            <person name="Kikkert J.R."/>
            <person name="Li Y."/>
            <person name="Li H."/>
            <person name="Li K."/>
            <person name="Li Q."/>
            <person name="Liu X."/>
            <person name="Ma X."/>
            <person name="Naidoo K."/>
            <person name="Pethybridge S.J."/>
            <person name="Sun J."/>
            <person name="Steenkamp E.T."/>
            <person name="van der Nest M.A."/>
            <person name="van Wyk S."/>
            <person name="Wingfield M.J."/>
            <person name="Xiong C."/>
            <person name="Yue Q."/>
            <person name="Zhang X."/>
        </authorList>
    </citation>
    <scope>NUCLEOTIDE SEQUENCE [LARGE SCALE GENOMIC DNA]</scope>
    <source>
        <strain evidence="1 2">BP 5553</strain>
    </source>
</reference>
<evidence type="ECO:0000313" key="1">
    <source>
        <dbReference type="EMBL" id="RDL36927.1"/>
    </source>
</evidence>
<name>A0A370TN33_9HELO</name>
<keyword evidence="2" id="KW-1185">Reference proteome</keyword>
<dbReference type="Proteomes" id="UP000254866">
    <property type="component" value="Unassembled WGS sequence"/>
</dbReference>
<evidence type="ECO:0000313" key="2">
    <source>
        <dbReference type="Proteomes" id="UP000254866"/>
    </source>
</evidence>
<sequence>MATTEDPTVAIVRSNVTAINGLVPESTVTDLHDFITSQEHGKELLETFAKISNLDPPLTELSALKASGDFRNSCGAAGSIVNLWVYAKVQVRAEALRRIGDGHVGGATVGLPGGALLYV</sequence>
<organism evidence="1 2">
    <name type="scientific">Venustampulla echinocandica</name>
    <dbReference type="NCBI Taxonomy" id="2656787"/>
    <lineage>
        <taxon>Eukaryota</taxon>
        <taxon>Fungi</taxon>
        <taxon>Dikarya</taxon>
        <taxon>Ascomycota</taxon>
        <taxon>Pezizomycotina</taxon>
        <taxon>Leotiomycetes</taxon>
        <taxon>Helotiales</taxon>
        <taxon>Pleuroascaceae</taxon>
        <taxon>Venustampulla</taxon>
    </lineage>
</organism>
<dbReference type="AlphaFoldDB" id="A0A370TN33"/>
<dbReference type="OrthoDB" id="4831951at2759"/>
<proteinExistence type="predicted"/>
<protein>
    <submittedName>
        <fullName evidence="1">Uncharacterized protein</fullName>
    </submittedName>
</protein>
<accession>A0A370TN33</accession>
<dbReference type="GeneID" id="43599128"/>
<gene>
    <name evidence="1" type="ORF">BP5553_06279</name>
</gene>
<dbReference type="RefSeq" id="XP_031869583.1">
    <property type="nucleotide sequence ID" value="XM_032014902.1"/>
</dbReference>
<comment type="caution">
    <text evidence="1">The sequence shown here is derived from an EMBL/GenBank/DDBJ whole genome shotgun (WGS) entry which is preliminary data.</text>
</comment>